<dbReference type="InterPro" id="IPR029062">
    <property type="entry name" value="Class_I_gatase-like"/>
</dbReference>
<protein>
    <submittedName>
        <fullName evidence="5">Type 1 glutamine amidotransferase-like domain-containing protein</fullName>
    </submittedName>
</protein>
<proteinExistence type="inferred from homology"/>
<keyword evidence="3" id="KW-0378">Hydrolase</keyword>
<keyword evidence="5" id="KW-0808">Transferase</keyword>
<evidence type="ECO:0000256" key="2">
    <source>
        <dbReference type="ARBA" id="ARBA00022670"/>
    </source>
</evidence>
<organism evidence="5 6">
    <name type="scientific">Clostridium senegalense</name>
    <dbReference type="NCBI Taxonomy" id="1465809"/>
    <lineage>
        <taxon>Bacteria</taxon>
        <taxon>Bacillati</taxon>
        <taxon>Bacillota</taxon>
        <taxon>Clostridia</taxon>
        <taxon>Eubacteriales</taxon>
        <taxon>Clostridiaceae</taxon>
        <taxon>Clostridium</taxon>
    </lineage>
</organism>
<comment type="caution">
    <text evidence="5">The sequence shown here is derived from an EMBL/GenBank/DDBJ whole genome shotgun (WGS) entry which is preliminary data.</text>
</comment>
<dbReference type="Proteomes" id="UP000481872">
    <property type="component" value="Unassembled WGS sequence"/>
</dbReference>
<dbReference type="SUPFAM" id="SSF52317">
    <property type="entry name" value="Class I glutamine amidotransferase-like"/>
    <property type="match status" value="1"/>
</dbReference>
<dbReference type="EMBL" id="JAAGPU010000026">
    <property type="protein sequence ID" value="NEU05802.1"/>
    <property type="molecule type" value="Genomic_DNA"/>
</dbReference>
<evidence type="ECO:0000313" key="6">
    <source>
        <dbReference type="Proteomes" id="UP000481872"/>
    </source>
</evidence>
<reference evidence="5 6" key="1">
    <citation type="submission" date="2020-02" db="EMBL/GenBank/DDBJ databases">
        <title>Genome assembly of a novel Clostridium senegalense strain.</title>
        <authorList>
            <person name="Gupta T.B."/>
            <person name="Jauregui R."/>
            <person name="Maclean P."/>
            <person name="Nawarathana A."/>
            <person name="Brightwell G."/>
        </authorList>
    </citation>
    <scope>NUCLEOTIDE SEQUENCE [LARGE SCALE GENOMIC DNA]</scope>
    <source>
        <strain evidence="5 6">AGRFS4</strain>
    </source>
</reference>
<keyword evidence="5" id="KW-0315">Glutamine amidotransferase</keyword>
<name>A0A6M0H891_9CLOT</name>
<accession>A0A6M0H891</accession>
<sequence length="222" mass="25514">MVNMLLSQYNFHEEWARDTIKKYIHSYNKVVVVPFAFSNKAMCNPVDWEKAYNKEKGKYYKQIVGPFIDLGISEENITFINYFKDTKDNMKRVIKSSDVVFLTGGLPDMAVEHVLEKDILGSINESKLVIGVSAGALMQLNNYYISPDKDYPEFIYLKGLGLIKENFYIEVHYAETDMENNCIKKALEEKTTTVYAIKDTGGIILDSDKIRLIGDVTKFNRD</sequence>
<dbReference type="InterPro" id="IPR005320">
    <property type="entry name" value="Peptidase_S51"/>
</dbReference>
<dbReference type="GO" id="GO:0008236">
    <property type="term" value="F:serine-type peptidase activity"/>
    <property type="evidence" value="ECO:0007669"/>
    <property type="project" value="UniProtKB-KW"/>
</dbReference>
<dbReference type="GO" id="GO:0006508">
    <property type="term" value="P:proteolysis"/>
    <property type="evidence" value="ECO:0007669"/>
    <property type="project" value="UniProtKB-KW"/>
</dbReference>
<gene>
    <name evidence="5" type="ORF">G3M99_13280</name>
</gene>
<dbReference type="AlphaFoldDB" id="A0A6M0H891"/>
<dbReference type="GO" id="GO:0016740">
    <property type="term" value="F:transferase activity"/>
    <property type="evidence" value="ECO:0007669"/>
    <property type="project" value="UniProtKB-KW"/>
</dbReference>
<dbReference type="RefSeq" id="WP_199870458.1">
    <property type="nucleotide sequence ID" value="NZ_JAAGPU010000026.1"/>
</dbReference>
<dbReference type="Gene3D" id="3.40.50.880">
    <property type="match status" value="1"/>
</dbReference>
<comment type="similarity">
    <text evidence="1">Belongs to the peptidase S51 family.</text>
</comment>
<keyword evidence="6" id="KW-1185">Reference proteome</keyword>
<evidence type="ECO:0000256" key="3">
    <source>
        <dbReference type="ARBA" id="ARBA00022801"/>
    </source>
</evidence>
<keyword evidence="2" id="KW-0645">Protease</keyword>
<evidence type="ECO:0000256" key="4">
    <source>
        <dbReference type="ARBA" id="ARBA00022825"/>
    </source>
</evidence>
<keyword evidence="4" id="KW-0720">Serine protease</keyword>
<dbReference type="Pfam" id="PF03575">
    <property type="entry name" value="Peptidase_S51"/>
    <property type="match status" value="1"/>
</dbReference>
<evidence type="ECO:0000256" key="1">
    <source>
        <dbReference type="ARBA" id="ARBA00006534"/>
    </source>
</evidence>
<evidence type="ECO:0000313" key="5">
    <source>
        <dbReference type="EMBL" id="NEU05802.1"/>
    </source>
</evidence>